<organism evidence="2 3">
    <name type="scientific">Ditylenchus dipsaci</name>
    <dbReference type="NCBI Taxonomy" id="166011"/>
    <lineage>
        <taxon>Eukaryota</taxon>
        <taxon>Metazoa</taxon>
        <taxon>Ecdysozoa</taxon>
        <taxon>Nematoda</taxon>
        <taxon>Chromadorea</taxon>
        <taxon>Rhabditida</taxon>
        <taxon>Tylenchina</taxon>
        <taxon>Tylenchomorpha</taxon>
        <taxon>Sphaerularioidea</taxon>
        <taxon>Anguinidae</taxon>
        <taxon>Anguininae</taxon>
        <taxon>Ditylenchus</taxon>
    </lineage>
</organism>
<keyword evidence="1" id="KW-0732">Signal</keyword>
<feature type="signal peptide" evidence="1">
    <location>
        <begin position="1"/>
        <end position="28"/>
    </location>
</feature>
<sequence>MLFLYPFRFFTCICIFLLVFLCNHPIKCSSMMEVIVLKYETASATGRTCPVLADATLYLNFGFCLCSQAVPSPEEYPQHCKCSRNHIGKKGSKRGKNCAQWTASYSQACLSKPDSAKCLMARIYSHPTRFAYIRVGIDEQPLTSPAWQSIAVGRKQTAKLATAQPAKLISITYSVQNVQPKGVDSQDEYLLENPTSPAKGQEQQTPVKIKEIKSAFDWLLNVKTKPNAITTLQTTARPEQP</sequence>
<dbReference type="Proteomes" id="UP000887574">
    <property type="component" value="Unplaced"/>
</dbReference>
<name>A0A915CTY0_9BILA</name>
<accession>A0A915CTY0</accession>
<evidence type="ECO:0000313" key="2">
    <source>
        <dbReference type="Proteomes" id="UP000887574"/>
    </source>
</evidence>
<proteinExistence type="predicted"/>
<feature type="chain" id="PRO_5037185032" evidence="1">
    <location>
        <begin position="29"/>
        <end position="241"/>
    </location>
</feature>
<protein>
    <submittedName>
        <fullName evidence="3">Uncharacterized protein</fullName>
    </submittedName>
</protein>
<dbReference type="WBParaSite" id="jg12574">
    <property type="protein sequence ID" value="jg12574"/>
    <property type="gene ID" value="jg12574"/>
</dbReference>
<reference evidence="3" key="1">
    <citation type="submission" date="2022-11" db="UniProtKB">
        <authorList>
            <consortium name="WormBaseParasite"/>
        </authorList>
    </citation>
    <scope>IDENTIFICATION</scope>
</reference>
<evidence type="ECO:0000313" key="3">
    <source>
        <dbReference type="WBParaSite" id="jg12574"/>
    </source>
</evidence>
<dbReference type="AlphaFoldDB" id="A0A915CTY0"/>
<evidence type="ECO:0000256" key="1">
    <source>
        <dbReference type="SAM" id="SignalP"/>
    </source>
</evidence>
<keyword evidence="2" id="KW-1185">Reference proteome</keyword>